<feature type="domain" description="EAL" evidence="2">
    <location>
        <begin position="613"/>
        <end position="867"/>
    </location>
</feature>
<dbReference type="InterPro" id="IPR035965">
    <property type="entry name" value="PAS-like_dom_sf"/>
</dbReference>
<dbReference type="CDD" id="cd01948">
    <property type="entry name" value="EAL"/>
    <property type="match status" value="1"/>
</dbReference>
<keyword evidence="1" id="KW-1133">Transmembrane helix</keyword>
<dbReference type="Proteomes" id="UP000198284">
    <property type="component" value="Unassembled WGS sequence"/>
</dbReference>
<dbReference type="EMBL" id="FZOT01000003">
    <property type="protein sequence ID" value="SNS52992.1"/>
    <property type="molecule type" value="Genomic_DNA"/>
</dbReference>
<dbReference type="SUPFAM" id="SSF55785">
    <property type="entry name" value="PYP-like sensor domain (PAS domain)"/>
    <property type="match status" value="1"/>
</dbReference>
<accession>A0A239FA13</accession>
<dbReference type="PANTHER" id="PTHR44757:SF2">
    <property type="entry name" value="BIOFILM ARCHITECTURE MAINTENANCE PROTEIN MBAA"/>
    <property type="match status" value="1"/>
</dbReference>
<gene>
    <name evidence="4" type="ORF">SAMN06265795_103229</name>
</gene>
<dbReference type="CDD" id="cd12914">
    <property type="entry name" value="PDC1_DGC_like"/>
    <property type="match status" value="1"/>
</dbReference>
<evidence type="ECO:0000313" key="5">
    <source>
        <dbReference type="Proteomes" id="UP000198284"/>
    </source>
</evidence>
<keyword evidence="1" id="KW-0472">Membrane</keyword>
<evidence type="ECO:0000259" key="2">
    <source>
        <dbReference type="PROSITE" id="PS50883"/>
    </source>
</evidence>
<dbReference type="CDD" id="cd01949">
    <property type="entry name" value="GGDEF"/>
    <property type="match status" value="1"/>
</dbReference>
<dbReference type="SUPFAM" id="SSF141868">
    <property type="entry name" value="EAL domain-like"/>
    <property type="match status" value="1"/>
</dbReference>
<dbReference type="InterPro" id="IPR000160">
    <property type="entry name" value="GGDEF_dom"/>
</dbReference>
<dbReference type="PROSITE" id="PS50883">
    <property type="entry name" value="EAL"/>
    <property type="match status" value="1"/>
</dbReference>
<proteinExistence type="predicted"/>
<dbReference type="PROSITE" id="PS50887">
    <property type="entry name" value="GGDEF"/>
    <property type="match status" value="1"/>
</dbReference>
<keyword evidence="5" id="KW-1185">Reference proteome</keyword>
<dbReference type="SUPFAM" id="SSF55073">
    <property type="entry name" value="Nucleotide cyclase"/>
    <property type="match status" value="1"/>
</dbReference>
<evidence type="ECO:0000259" key="3">
    <source>
        <dbReference type="PROSITE" id="PS50887"/>
    </source>
</evidence>
<dbReference type="Gene3D" id="3.30.450.20">
    <property type="entry name" value="PAS domain"/>
    <property type="match status" value="3"/>
</dbReference>
<organism evidence="4 5">
    <name type="scientific">Noviherbaspirillum humi</name>
    <dbReference type="NCBI Taxonomy" id="1688639"/>
    <lineage>
        <taxon>Bacteria</taxon>
        <taxon>Pseudomonadati</taxon>
        <taxon>Pseudomonadota</taxon>
        <taxon>Betaproteobacteria</taxon>
        <taxon>Burkholderiales</taxon>
        <taxon>Oxalobacteraceae</taxon>
        <taxon>Noviherbaspirillum</taxon>
    </lineage>
</organism>
<dbReference type="Pfam" id="PF00990">
    <property type="entry name" value="GGDEF"/>
    <property type="match status" value="1"/>
</dbReference>
<dbReference type="Gene3D" id="3.20.20.450">
    <property type="entry name" value="EAL domain"/>
    <property type="match status" value="1"/>
</dbReference>
<sequence>MAVFAWPAGCVALGIAVSVALNARLSTEKEALQAKAFSQAASLAASYAEQIGRVVGNLDQVTRSVAFQFHESGGRLQLERQANRGIYPDESALNVGIVDRHGKVATALLEQARGMDLSGRPWFALHRAGEAGGLAISAPHFSPLHGQATVNFSRALRDAEGALEGVAFVSVKQAFLTSFYDPSLDGPDDVVALLTADGAPLASSLGDASHRQVNMLKSAPRFPTPAGVASFPGDRFNDGLARIVAWRTVERYPLVSYVALTEQTVFAAHEAKQREYRTAILVIDLLLACLALVGMGYSVRLAWRKRQTEAIKDTYRLATDNAQEAFFMCRPVFDAAGAAADFIIEDCNEAVLAFTRVSRRDLIGRRLSRLYPESRSAAALEAYRGALETGFIEDEYLLSVDDAAPSRWVQRRIVRSADGLAVTLRDINEAKEHEISLSRMANCDALTGLPNRHWLGHNVPACLAQAAREKTRVAILFIDLDDFKNINNTRGHAVGDAVLKIAAERMQAIIGLRGGVARLGGDEFTVIYDRLPGDAVAVALAERMLSDLAQPFVVDEEEHMVSASIGLSIFPDHGEDMQTLFRHADVAMYAAKAAGKNGLQIYQPSLSHQVVAKLEMKYALRHAIDHDQFVLHYQPRVDAHSGELLSMEALVRWIHPSRGIVPPMEFIPLAEESGLIVDIGALVLEKACAQIAAWRAAGIPARPVSVNVSPKHFSAGCLLEQVRACLKRYDLPASLLELEITESCMLGDGDWISREMSALKAMGIRISVDDFGTGYSSLAQLQRLDIDVLKVDRAFTMDLTGSRHGVAFFKTILSIAEVLGLRVVAEGVETEQQLQILRQLACHELQGYFISRPVAAADIESHLRKTLNFDLGGRALALA</sequence>
<evidence type="ECO:0000256" key="1">
    <source>
        <dbReference type="SAM" id="Phobius"/>
    </source>
</evidence>
<feature type="domain" description="GGDEF" evidence="3">
    <location>
        <begin position="471"/>
        <end position="604"/>
    </location>
</feature>
<dbReference type="SMART" id="SM00267">
    <property type="entry name" value="GGDEF"/>
    <property type="match status" value="1"/>
</dbReference>
<dbReference type="Gene3D" id="3.30.70.270">
    <property type="match status" value="1"/>
</dbReference>
<reference evidence="4 5" key="1">
    <citation type="submission" date="2017-06" db="EMBL/GenBank/DDBJ databases">
        <authorList>
            <person name="Kim H.J."/>
            <person name="Triplett B.A."/>
        </authorList>
    </citation>
    <scope>NUCLEOTIDE SEQUENCE [LARGE SCALE GENOMIC DNA]</scope>
    <source>
        <strain evidence="4 5">U15</strain>
    </source>
</reference>
<dbReference type="InterPro" id="IPR029787">
    <property type="entry name" value="Nucleotide_cyclase"/>
</dbReference>
<dbReference type="InterPro" id="IPR013656">
    <property type="entry name" value="PAS_4"/>
</dbReference>
<dbReference type="InterPro" id="IPR035919">
    <property type="entry name" value="EAL_sf"/>
</dbReference>
<dbReference type="AlphaFoldDB" id="A0A239FA13"/>
<dbReference type="Pfam" id="PF08448">
    <property type="entry name" value="PAS_4"/>
    <property type="match status" value="1"/>
</dbReference>
<evidence type="ECO:0000313" key="4">
    <source>
        <dbReference type="EMBL" id="SNS52992.1"/>
    </source>
</evidence>
<dbReference type="CDD" id="cd12915">
    <property type="entry name" value="PDC2_DGC_like"/>
    <property type="match status" value="1"/>
</dbReference>
<feature type="transmembrane region" description="Helical" evidence="1">
    <location>
        <begin position="279"/>
        <end position="299"/>
    </location>
</feature>
<protein>
    <submittedName>
        <fullName evidence="4">Diguanylate cyclase (GGDEF) domain-containing protein</fullName>
    </submittedName>
</protein>
<dbReference type="InterPro" id="IPR001633">
    <property type="entry name" value="EAL_dom"/>
</dbReference>
<dbReference type="NCBIfam" id="TIGR00254">
    <property type="entry name" value="GGDEF"/>
    <property type="match status" value="1"/>
</dbReference>
<dbReference type="Pfam" id="PF00563">
    <property type="entry name" value="EAL"/>
    <property type="match status" value="1"/>
</dbReference>
<dbReference type="InterPro" id="IPR043128">
    <property type="entry name" value="Rev_trsase/Diguanyl_cyclase"/>
</dbReference>
<dbReference type="CDD" id="cd00130">
    <property type="entry name" value="PAS"/>
    <property type="match status" value="1"/>
</dbReference>
<name>A0A239FA13_9BURK</name>
<dbReference type="InterPro" id="IPR052155">
    <property type="entry name" value="Biofilm_reg_signaling"/>
</dbReference>
<dbReference type="InterPro" id="IPR000014">
    <property type="entry name" value="PAS"/>
</dbReference>
<dbReference type="SMART" id="SM00052">
    <property type="entry name" value="EAL"/>
    <property type="match status" value="1"/>
</dbReference>
<dbReference type="PANTHER" id="PTHR44757">
    <property type="entry name" value="DIGUANYLATE CYCLASE DGCP"/>
    <property type="match status" value="1"/>
</dbReference>
<keyword evidence="1" id="KW-0812">Transmembrane</keyword>